<dbReference type="InterPro" id="IPR003591">
    <property type="entry name" value="Leu-rich_rpt_typical-subtyp"/>
</dbReference>
<keyword evidence="3 5" id="KW-0472">Membrane</keyword>
<dbReference type="SUPFAM" id="SSF52058">
    <property type="entry name" value="L domain-like"/>
    <property type="match status" value="1"/>
</dbReference>
<keyword evidence="7" id="KW-1185">Reference proteome</keyword>
<evidence type="ECO:0000256" key="1">
    <source>
        <dbReference type="ARBA" id="ARBA00022614"/>
    </source>
</evidence>
<dbReference type="EMBL" id="JALLPJ020000260">
    <property type="protein sequence ID" value="KAL3797299.1"/>
    <property type="molecule type" value="Genomic_DNA"/>
</dbReference>
<dbReference type="FunFam" id="3.80.10.10:FF:000095">
    <property type="entry name" value="LRR receptor-like serine/threonine-protein kinase GSO1"/>
    <property type="match status" value="1"/>
</dbReference>
<feature type="region of interest" description="Disordered" evidence="4">
    <location>
        <begin position="1"/>
        <end position="32"/>
    </location>
</feature>
<keyword evidence="5" id="KW-0812">Transmembrane</keyword>
<feature type="transmembrane region" description="Helical" evidence="5">
    <location>
        <begin position="50"/>
        <end position="69"/>
    </location>
</feature>
<dbReference type="Gene3D" id="3.80.10.10">
    <property type="entry name" value="Ribonuclease Inhibitor"/>
    <property type="match status" value="2"/>
</dbReference>
<comment type="caution">
    <text evidence="6">The sequence shown here is derived from an EMBL/GenBank/DDBJ whole genome shotgun (WGS) entry which is preliminary data.</text>
</comment>
<dbReference type="InterPro" id="IPR032675">
    <property type="entry name" value="LRR_dom_sf"/>
</dbReference>
<protein>
    <recommendedName>
        <fullName evidence="8">L domain-like protein</fullName>
    </recommendedName>
</protein>
<evidence type="ECO:0000256" key="5">
    <source>
        <dbReference type="SAM" id="Phobius"/>
    </source>
</evidence>
<reference evidence="6 7" key="1">
    <citation type="submission" date="2024-10" db="EMBL/GenBank/DDBJ databases">
        <title>Updated reference genomes for cyclostephanoid diatoms.</title>
        <authorList>
            <person name="Roberts W.R."/>
            <person name="Alverson A.J."/>
        </authorList>
    </citation>
    <scope>NUCLEOTIDE SEQUENCE [LARGE SCALE GENOMIC DNA]</scope>
    <source>
        <strain evidence="6 7">AJA010-31</strain>
    </source>
</reference>
<name>A0ABD3QB98_9STRA</name>
<organism evidence="6 7">
    <name type="scientific">Cyclotella atomus</name>
    <dbReference type="NCBI Taxonomy" id="382360"/>
    <lineage>
        <taxon>Eukaryota</taxon>
        <taxon>Sar</taxon>
        <taxon>Stramenopiles</taxon>
        <taxon>Ochrophyta</taxon>
        <taxon>Bacillariophyta</taxon>
        <taxon>Coscinodiscophyceae</taxon>
        <taxon>Thalassiosirophycidae</taxon>
        <taxon>Stephanodiscales</taxon>
        <taxon>Stephanodiscaceae</taxon>
        <taxon>Cyclotella</taxon>
    </lineage>
</organism>
<dbReference type="InterPro" id="IPR053038">
    <property type="entry name" value="RLP_Defense"/>
</dbReference>
<keyword evidence="5" id="KW-1133">Transmembrane helix</keyword>
<dbReference type="PRINTS" id="PR00019">
    <property type="entry name" value="LEURICHRPT"/>
</dbReference>
<dbReference type="SMART" id="SM00369">
    <property type="entry name" value="LRR_TYP"/>
    <property type="match status" value="6"/>
</dbReference>
<evidence type="ECO:0000313" key="7">
    <source>
        <dbReference type="Proteomes" id="UP001530400"/>
    </source>
</evidence>
<dbReference type="SUPFAM" id="SSF52047">
    <property type="entry name" value="RNI-like"/>
    <property type="match status" value="1"/>
</dbReference>
<evidence type="ECO:0000256" key="3">
    <source>
        <dbReference type="ARBA" id="ARBA00023136"/>
    </source>
</evidence>
<proteinExistence type="predicted"/>
<evidence type="ECO:0000256" key="2">
    <source>
        <dbReference type="ARBA" id="ARBA00022737"/>
    </source>
</evidence>
<dbReference type="AlphaFoldDB" id="A0ABD3QB98"/>
<dbReference type="PROSITE" id="PS51450">
    <property type="entry name" value="LRR"/>
    <property type="match status" value="1"/>
</dbReference>
<dbReference type="Proteomes" id="UP001530400">
    <property type="component" value="Unassembled WGS sequence"/>
</dbReference>
<gene>
    <name evidence="6" type="ORF">ACHAWO_009072</name>
</gene>
<evidence type="ECO:0008006" key="8">
    <source>
        <dbReference type="Google" id="ProtNLM"/>
    </source>
</evidence>
<dbReference type="PANTHER" id="PTHR48064:SF6">
    <property type="entry name" value="RECEPTOR-LIKE PROTEIN KINASE 2"/>
    <property type="match status" value="1"/>
</dbReference>
<dbReference type="PANTHER" id="PTHR48064">
    <property type="entry name" value="OS01G0750400 PROTEIN"/>
    <property type="match status" value="1"/>
</dbReference>
<dbReference type="InterPro" id="IPR001611">
    <property type="entry name" value="Leu-rich_rpt"/>
</dbReference>
<keyword evidence="1" id="KW-0433">Leucine-rich repeat</keyword>
<evidence type="ECO:0000256" key="4">
    <source>
        <dbReference type="SAM" id="MobiDB-lite"/>
    </source>
</evidence>
<keyword evidence="2" id="KW-0677">Repeat</keyword>
<accession>A0ABD3QB98</accession>
<dbReference type="Pfam" id="PF13855">
    <property type="entry name" value="LRR_8"/>
    <property type="match status" value="3"/>
</dbReference>
<evidence type="ECO:0000313" key="6">
    <source>
        <dbReference type="EMBL" id="KAL3797299.1"/>
    </source>
</evidence>
<sequence>MSRYNDEDGETVLDDRLSDYDGDEERPEITSGEAAAICEAEKNRRKIQTILFILTFFTSLVVSTVKWYSRPSMMYSDYSGSWDIFGNGYLDKQNKLRLNRTLNYLVKANISGHNEWMPPDNEMTGTLIDLYDDSYSPQYKAGVWISTIDQRRLNIPDPDAEATLNDYLFLQRYVLAVLFFATGGIDHWVYSLRFLTGSHECYWYDVFAIEGMPLGMGLAFGVRCDREPNIENKGRDWQKERIVTQITILPANNMEGTLPMELKHLHYLKELHIDINPGLTGSIPSEYGYFPHLQKLALSYNSIDGKIPDSFSWLTKLEQLNLEMNLLTCDTNNGDLDFVRGLKKLVVLSLEYNPNMTGTLPDFLSNLPDLRLIAFSNNDMSGKIPNSWSAMDNLQYLFLDDNRLSGSVDVLQNMTNLTNVYIQGNKFTGSIDDTFFFNLKNLSQLDISNNTFRGKVPGHFFKFSELEVLDMSFNQLTGELPGDSMAVNKSKLEHLALNSNNITGPIPNSIKLPNLTHLDLSSNQLTGEIPPAIGDMTNLTYLFLARNSFTVEHLPGWLQNLTKLTELSLKGLNYTGEIPEWIGKLTDLTFLDMGENSFYGPLPSSMGLLTKLWILILNKNDLHGTIPHTMANLEDLEVLLIDDNNFHGNTSAMCNRFDKINYFVADCASDSSASTSDDAEIQCECCTLCCNDENVTCNDEEWMGNHESMWENGYTRWKWEFESGTVSPIEGDR</sequence>